<reference evidence="2" key="1">
    <citation type="journal article" date="2024" name="Proc. Natl. Acad. Sci. U.S.A.">
        <title>Extraordinary preservation of gene collinearity over three hundred million years revealed in homosporous lycophytes.</title>
        <authorList>
            <person name="Li C."/>
            <person name="Wickell D."/>
            <person name="Kuo L.Y."/>
            <person name="Chen X."/>
            <person name="Nie B."/>
            <person name="Liao X."/>
            <person name="Peng D."/>
            <person name="Ji J."/>
            <person name="Jenkins J."/>
            <person name="Williams M."/>
            <person name="Shu S."/>
            <person name="Plott C."/>
            <person name="Barry K."/>
            <person name="Rajasekar S."/>
            <person name="Grimwood J."/>
            <person name="Han X."/>
            <person name="Sun S."/>
            <person name="Hou Z."/>
            <person name="He W."/>
            <person name="Dai G."/>
            <person name="Sun C."/>
            <person name="Schmutz J."/>
            <person name="Leebens-Mack J.H."/>
            <person name="Li F.W."/>
            <person name="Wang L."/>
        </authorList>
    </citation>
    <scope>NUCLEOTIDE SEQUENCE [LARGE SCALE GENOMIC DNA]</scope>
    <source>
        <strain evidence="2">cv. PW_Plant_1</strain>
    </source>
</reference>
<name>A0ACC2EDZ5_DIPCM</name>
<dbReference type="Proteomes" id="UP001162992">
    <property type="component" value="Chromosome 2"/>
</dbReference>
<sequence>MLLHAVMEETSDESSRFDSPGRRVRFAQELAPGNPKSPRHYFCTDEEDEALSQDLRRSIHILDATPQALLSARMSDAESVASFRCRSLAAVPFEWEEEPGISKFPRQPDQFTPSALNLPPSRQMAPPSPHCSRSAASSRKIKQYMFARFPPSSKQADRPSDASCAHSGCEECEIKRKTSSPSSHSLRPPRKNCSATRAAASTPSTLANCLLNLTSINESSSLNGDGSISHPARAILQQNGFRKTHETHLLDGSSRPSLAQDLHCGYVDRKSELQHTVAARSGDDAHVRQTSSSNTYEQKLHFPNLLGHYVALEESLSSDSRSTNSSSSYGSLSRSSEIYYSDNSCDFSSLQRTQESQPSYFSCSPHAGSSSPVVSKPYMLRRSRASSDLQTQSCESSPSSAISSAAQNFPASPWCSREKRVPVAGRSSLLRNIFPACFSILKVLGE</sequence>
<accession>A0ACC2EDZ5</accession>
<keyword evidence="2" id="KW-1185">Reference proteome</keyword>
<comment type="caution">
    <text evidence="1">The sequence shown here is derived from an EMBL/GenBank/DDBJ whole genome shotgun (WGS) entry which is preliminary data.</text>
</comment>
<dbReference type="EMBL" id="CM055093">
    <property type="protein sequence ID" value="KAJ7564714.1"/>
    <property type="molecule type" value="Genomic_DNA"/>
</dbReference>
<evidence type="ECO:0000313" key="1">
    <source>
        <dbReference type="EMBL" id="KAJ7564714.1"/>
    </source>
</evidence>
<evidence type="ECO:0000313" key="2">
    <source>
        <dbReference type="Proteomes" id="UP001162992"/>
    </source>
</evidence>
<proteinExistence type="predicted"/>
<organism evidence="1 2">
    <name type="scientific">Diphasiastrum complanatum</name>
    <name type="common">Issler's clubmoss</name>
    <name type="synonym">Lycopodium complanatum</name>
    <dbReference type="NCBI Taxonomy" id="34168"/>
    <lineage>
        <taxon>Eukaryota</taxon>
        <taxon>Viridiplantae</taxon>
        <taxon>Streptophyta</taxon>
        <taxon>Embryophyta</taxon>
        <taxon>Tracheophyta</taxon>
        <taxon>Lycopodiopsida</taxon>
        <taxon>Lycopodiales</taxon>
        <taxon>Lycopodiaceae</taxon>
        <taxon>Lycopodioideae</taxon>
        <taxon>Diphasiastrum</taxon>
    </lineage>
</organism>
<gene>
    <name evidence="1" type="ORF">O6H91_02G029800</name>
</gene>
<protein>
    <submittedName>
        <fullName evidence="1">Uncharacterized protein</fullName>
    </submittedName>
</protein>